<name>A0A1D8N630_YARLL</name>
<keyword evidence="3" id="KW-0328">Glycosyltransferase</keyword>
<dbReference type="EMBL" id="KZ857335">
    <property type="protein sequence ID" value="RDW25919.1"/>
    <property type="molecule type" value="Genomic_DNA"/>
</dbReference>
<dbReference type="SUPFAM" id="SSF53448">
    <property type="entry name" value="Nucleotide-diphospho-sugar transferases"/>
    <property type="match status" value="1"/>
</dbReference>
<dbReference type="Proteomes" id="UP000182444">
    <property type="component" value="Chromosome 1B"/>
</dbReference>
<dbReference type="GeneID" id="2906957"/>
<accession>A0A1D8N630</accession>
<dbReference type="KEGG" id="yli:2906957"/>
<dbReference type="GO" id="GO:0006493">
    <property type="term" value="P:protein O-linked glycosylation"/>
    <property type="evidence" value="ECO:0007669"/>
    <property type="project" value="TreeGrafter"/>
</dbReference>
<dbReference type="PANTHER" id="PTHR31121">
    <property type="entry name" value="ALPHA-1,2 MANNOSYLTRANSFERASE KTR1"/>
    <property type="match status" value="1"/>
</dbReference>
<evidence type="ECO:0000313" key="7">
    <source>
        <dbReference type="EMBL" id="AOW01085.1"/>
    </source>
</evidence>
<dbReference type="Proteomes" id="UP000256601">
    <property type="component" value="Unassembled WGS sequence"/>
</dbReference>
<sequence>MVEKNPASPKRTSKKSVPSPRSLLFPILLLAGILILLLSQTVGVLSIVESLASLKPAATNPYPYENRKWIYDFTHQPWSGADTKDRRQIGRENATLVMLVRNRELKEAVLAMRSIEDRFNKKYKYPWVFMNDREFTEDFKEYTTGMASGHTEYYKVPKEAWQMTPGIDRDLVFESVENFTKEGVIYGDSLSYRRMCRFNSGYFFRMAPLLKYKYYWRVEPDVELYCDQQYDPFTFMRENNKLYGFVMAMYEYPQTVATLAEHVQGFFDVHPQYVHPNSSVGFLKDKRVNRFGDLMPEWHGEWNLCHFWSNFEIGNMDFFRSKKYLEFFEWLDRAGGFFYERWGDAPVHSLAVGYMMDKTQVHQFADIGYYHPPFFRCPADEQSHKSGRCACPEDLNGYKNFDYEPMSCLPRWWGNAGKAWMKDGVHINV</sequence>
<evidence type="ECO:0000256" key="5">
    <source>
        <dbReference type="ARBA" id="ARBA00022968"/>
    </source>
</evidence>
<dbReference type="GO" id="GO:0006487">
    <property type="term" value="P:protein N-linked glycosylation"/>
    <property type="evidence" value="ECO:0007669"/>
    <property type="project" value="TreeGrafter"/>
</dbReference>
<evidence type="ECO:0000313" key="9">
    <source>
        <dbReference type="Proteomes" id="UP000182444"/>
    </source>
</evidence>
<keyword evidence="5" id="KW-0735">Signal-anchor</keyword>
<evidence type="ECO:0000313" key="8">
    <source>
        <dbReference type="EMBL" id="RDW25919.1"/>
    </source>
</evidence>
<dbReference type="InterPro" id="IPR029044">
    <property type="entry name" value="Nucleotide-diphossugar_trans"/>
</dbReference>
<evidence type="ECO:0000256" key="4">
    <source>
        <dbReference type="ARBA" id="ARBA00022679"/>
    </source>
</evidence>
<dbReference type="AlphaFoldDB" id="A0A1D8N630"/>
<dbReference type="Pfam" id="PF01793">
    <property type="entry name" value="Glyco_transf_15"/>
    <property type="match status" value="1"/>
</dbReference>
<dbReference type="FunFam" id="3.90.550.10:FF:000051">
    <property type="entry name" value="Alpha-1,2-mannosyltransferase (Ktr4)"/>
    <property type="match status" value="1"/>
</dbReference>
<dbReference type="GO" id="GO:0005794">
    <property type="term" value="C:Golgi apparatus"/>
    <property type="evidence" value="ECO:0007669"/>
    <property type="project" value="TreeGrafter"/>
</dbReference>
<feature type="active site" description="Nucleophile" evidence="6">
    <location>
        <position position="312"/>
    </location>
</feature>
<organism evidence="7 9">
    <name type="scientific">Yarrowia lipolytica</name>
    <name type="common">Candida lipolytica</name>
    <dbReference type="NCBI Taxonomy" id="4952"/>
    <lineage>
        <taxon>Eukaryota</taxon>
        <taxon>Fungi</taxon>
        <taxon>Dikarya</taxon>
        <taxon>Ascomycota</taxon>
        <taxon>Saccharomycotina</taxon>
        <taxon>Dipodascomycetes</taxon>
        <taxon>Dipodascales</taxon>
        <taxon>Dipodascales incertae sedis</taxon>
        <taxon>Yarrowia</taxon>
    </lineage>
</organism>
<comment type="subcellular location">
    <subcellularLocation>
        <location evidence="1">Membrane</location>
        <topology evidence="1">Single-pass type II membrane protein</topology>
    </subcellularLocation>
</comment>
<comment type="similarity">
    <text evidence="2">Belongs to the glycosyltransferase 15 family.</text>
</comment>
<dbReference type="GO" id="GO:0016020">
    <property type="term" value="C:membrane"/>
    <property type="evidence" value="ECO:0007669"/>
    <property type="project" value="UniProtKB-SubCell"/>
</dbReference>
<dbReference type="GO" id="GO:0000032">
    <property type="term" value="P:cell wall mannoprotein biosynthetic process"/>
    <property type="evidence" value="ECO:0007669"/>
    <property type="project" value="TreeGrafter"/>
</dbReference>
<reference evidence="8 10" key="2">
    <citation type="submission" date="2018-07" db="EMBL/GenBank/DDBJ databases">
        <title>Draft Genome Assemblies for Five Robust Yarrowia lipolytica Strains Exhibiting High Lipid Production and Pentose Sugar Utilization and Sugar Alcohol Secretion from Undetoxified Lignocellulosic Biomass Hydrolysates.</title>
        <authorList>
            <consortium name="DOE Joint Genome Institute"/>
            <person name="Walker C."/>
            <person name="Ryu S."/>
            <person name="Na H."/>
            <person name="Zane M."/>
            <person name="LaButti K."/>
            <person name="Lipzen A."/>
            <person name="Haridas S."/>
            <person name="Barry K."/>
            <person name="Grigoriev I.V."/>
            <person name="Quarterman J."/>
            <person name="Slininger P."/>
            <person name="Dien B."/>
            <person name="Trinh C.T."/>
        </authorList>
    </citation>
    <scope>NUCLEOTIDE SEQUENCE [LARGE SCALE GENOMIC DNA]</scope>
    <source>
        <strain evidence="8 10">YB392</strain>
    </source>
</reference>
<reference evidence="7 9" key="1">
    <citation type="journal article" date="2016" name="PLoS ONE">
        <title>Sequence Assembly of Yarrowia lipolytica Strain W29/CLIB89 Shows Transposable Element Diversity.</title>
        <authorList>
            <person name="Magnan C."/>
            <person name="Yu J."/>
            <person name="Chang I."/>
            <person name="Jahn E."/>
            <person name="Kanomata Y."/>
            <person name="Wu J."/>
            <person name="Zeller M."/>
            <person name="Oakes M."/>
            <person name="Baldi P."/>
            <person name="Sandmeyer S."/>
        </authorList>
    </citation>
    <scope>NUCLEOTIDE SEQUENCE [LARGE SCALE GENOMIC DNA]</scope>
    <source>
        <strain evidence="7">CLIB89</strain>
        <strain evidence="9">CLIB89(W29)</strain>
    </source>
</reference>
<dbReference type="eggNOG" id="KOG4472">
    <property type="taxonomic scope" value="Eukaryota"/>
</dbReference>
<evidence type="ECO:0000256" key="6">
    <source>
        <dbReference type="PIRSR" id="PIRSR018153-1"/>
    </source>
</evidence>
<dbReference type="VEuPathDB" id="FungiDB:YALI1_B02637g"/>
<gene>
    <name evidence="8" type="ORF">B0I71DRAFT_131771</name>
    <name evidence="7" type="ORF">YALI1_B02637g</name>
</gene>
<evidence type="ECO:0000256" key="3">
    <source>
        <dbReference type="ARBA" id="ARBA00022676"/>
    </source>
</evidence>
<keyword evidence="4 8" id="KW-0808">Transferase</keyword>
<evidence type="ECO:0000313" key="10">
    <source>
        <dbReference type="Proteomes" id="UP000256601"/>
    </source>
</evidence>
<dbReference type="InterPro" id="IPR002685">
    <property type="entry name" value="Glyco_trans_15"/>
</dbReference>
<dbReference type="OrthoDB" id="439943at2759"/>
<dbReference type="PANTHER" id="PTHR31121:SF10">
    <property type="entry name" value="MANNOSYLTRANSFERASE KTR2-RELATED"/>
    <property type="match status" value="1"/>
</dbReference>
<proteinExistence type="inferred from homology"/>
<dbReference type="OMA" id="DWYFRVE"/>
<keyword evidence="5" id="KW-0812">Transmembrane</keyword>
<evidence type="ECO:0000256" key="1">
    <source>
        <dbReference type="ARBA" id="ARBA00004606"/>
    </source>
</evidence>
<dbReference type="Gene3D" id="3.90.550.10">
    <property type="entry name" value="Spore Coat Polysaccharide Biosynthesis Protein SpsA, Chain A"/>
    <property type="match status" value="1"/>
</dbReference>
<protein>
    <submittedName>
        <fullName evidence="8">Nucleotide-diphospho-sugar transferase</fullName>
    </submittedName>
</protein>
<dbReference type="VEuPathDB" id="FungiDB:YALI0_B01672g"/>
<dbReference type="GO" id="GO:0000026">
    <property type="term" value="F:alpha-1,2-mannosyltransferase activity"/>
    <property type="evidence" value="ECO:0007669"/>
    <property type="project" value="TreeGrafter"/>
</dbReference>
<dbReference type="RefSeq" id="XP_500395.1">
    <property type="nucleotide sequence ID" value="XM_500395.1"/>
</dbReference>
<dbReference type="EMBL" id="CP017554">
    <property type="protein sequence ID" value="AOW01085.1"/>
    <property type="molecule type" value="Genomic_DNA"/>
</dbReference>
<dbReference type="PIRSF" id="PIRSF018153">
    <property type="entry name" value="Glyco_trans_15"/>
    <property type="match status" value="1"/>
</dbReference>
<evidence type="ECO:0000256" key="2">
    <source>
        <dbReference type="ARBA" id="ARBA00007677"/>
    </source>
</evidence>